<evidence type="ECO:0000256" key="1">
    <source>
        <dbReference type="SAM" id="SignalP"/>
    </source>
</evidence>
<dbReference type="WBParaSite" id="Pan_g19705.t1">
    <property type="protein sequence ID" value="Pan_g19705.t1"/>
    <property type="gene ID" value="Pan_g19705"/>
</dbReference>
<evidence type="ECO:0000313" key="3">
    <source>
        <dbReference type="WBParaSite" id="Pan_g19705.t1"/>
    </source>
</evidence>
<keyword evidence="2" id="KW-1185">Reference proteome</keyword>
<protein>
    <submittedName>
        <fullName evidence="3">Secreted protein</fullName>
    </submittedName>
</protein>
<dbReference type="Proteomes" id="UP000492821">
    <property type="component" value="Unassembled WGS sequence"/>
</dbReference>
<evidence type="ECO:0000313" key="2">
    <source>
        <dbReference type="Proteomes" id="UP000492821"/>
    </source>
</evidence>
<feature type="chain" id="PRO_5028933495" evidence="1">
    <location>
        <begin position="26"/>
        <end position="87"/>
    </location>
</feature>
<feature type="signal peptide" evidence="1">
    <location>
        <begin position="1"/>
        <end position="25"/>
    </location>
</feature>
<dbReference type="AlphaFoldDB" id="A0A7E4VDG8"/>
<proteinExistence type="predicted"/>
<keyword evidence="1" id="KW-0732">Signal</keyword>
<reference evidence="2" key="1">
    <citation type="journal article" date="2013" name="Genetics">
        <title>The draft genome and transcriptome of Panagrellus redivivus are shaped by the harsh demands of a free-living lifestyle.</title>
        <authorList>
            <person name="Srinivasan J."/>
            <person name="Dillman A.R."/>
            <person name="Macchietto M.G."/>
            <person name="Heikkinen L."/>
            <person name="Lakso M."/>
            <person name="Fracchia K.M."/>
            <person name="Antoshechkin I."/>
            <person name="Mortazavi A."/>
            <person name="Wong G."/>
            <person name="Sternberg P.W."/>
        </authorList>
    </citation>
    <scope>NUCLEOTIDE SEQUENCE [LARGE SCALE GENOMIC DNA]</scope>
    <source>
        <strain evidence="2">MT8872</strain>
    </source>
</reference>
<sequence>MLSIKMLLTVFIVCCVLQPHSPAIGNQFNAHADRIGVDAVGVTLLAVPVDLPDITSGTLGPAQKPLPRCKKVSGNQKSTQLLLATLT</sequence>
<reference evidence="3" key="2">
    <citation type="submission" date="2020-10" db="UniProtKB">
        <authorList>
            <consortium name="WormBaseParasite"/>
        </authorList>
    </citation>
    <scope>IDENTIFICATION</scope>
</reference>
<name>A0A7E4VDG8_PANRE</name>
<accession>A0A7E4VDG8</accession>
<organism evidence="2 3">
    <name type="scientific">Panagrellus redivivus</name>
    <name type="common">Microworm</name>
    <dbReference type="NCBI Taxonomy" id="6233"/>
    <lineage>
        <taxon>Eukaryota</taxon>
        <taxon>Metazoa</taxon>
        <taxon>Ecdysozoa</taxon>
        <taxon>Nematoda</taxon>
        <taxon>Chromadorea</taxon>
        <taxon>Rhabditida</taxon>
        <taxon>Tylenchina</taxon>
        <taxon>Panagrolaimomorpha</taxon>
        <taxon>Panagrolaimoidea</taxon>
        <taxon>Panagrolaimidae</taxon>
        <taxon>Panagrellus</taxon>
    </lineage>
</organism>